<evidence type="ECO:0000313" key="9">
    <source>
        <dbReference type="Proteomes" id="UP000777438"/>
    </source>
</evidence>
<evidence type="ECO:0000256" key="2">
    <source>
        <dbReference type="ARBA" id="ARBA00023012"/>
    </source>
</evidence>
<dbReference type="PROSITE" id="PS50048">
    <property type="entry name" value="ZN2_CY6_FUNGAL_2"/>
    <property type="match status" value="1"/>
</dbReference>
<dbReference type="OrthoDB" id="5017502at2759"/>
<evidence type="ECO:0008006" key="10">
    <source>
        <dbReference type="Google" id="ProtNLM"/>
    </source>
</evidence>
<evidence type="ECO:0000259" key="7">
    <source>
        <dbReference type="PROSITE" id="PS50110"/>
    </source>
</evidence>
<keyword evidence="2" id="KW-0902">Two-component regulatory system</keyword>
<name>A0A9P8VTB2_9HYPO</name>
<dbReference type="InterPro" id="IPR011006">
    <property type="entry name" value="CheY-like_superfamily"/>
</dbReference>
<comment type="caution">
    <text evidence="4">Lacks conserved residue(s) required for the propagation of feature annotation.</text>
</comment>
<dbReference type="EMBL" id="JAGPYM010000056">
    <property type="protein sequence ID" value="KAH6871341.1"/>
    <property type="molecule type" value="Genomic_DNA"/>
</dbReference>
<dbReference type="Gene3D" id="3.40.50.2300">
    <property type="match status" value="1"/>
</dbReference>
<evidence type="ECO:0000256" key="3">
    <source>
        <dbReference type="ARBA" id="ARBA00023242"/>
    </source>
</evidence>
<dbReference type="InterPro" id="IPR001138">
    <property type="entry name" value="Zn2Cys6_DnaBD"/>
</dbReference>
<dbReference type="GO" id="GO:0000160">
    <property type="term" value="P:phosphorelay signal transduction system"/>
    <property type="evidence" value="ECO:0007669"/>
    <property type="project" value="UniProtKB-KW"/>
</dbReference>
<dbReference type="GO" id="GO:0000981">
    <property type="term" value="F:DNA-binding transcription factor activity, RNA polymerase II-specific"/>
    <property type="evidence" value="ECO:0007669"/>
    <property type="project" value="InterPro"/>
</dbReference>
<dbReference type="AlphaFoldDB" id="A0A9P8VTB2"/>
<organism evidence="8 9">
    <name type="scientific">Thelonectria olida</name>
    <dbReference type="NCBI Taxonomy" id="1576542"/>
    <lineage>
        <taxon>Eukaryota</taxon>
        <taxon>Fungi</taxon>
        <taxon>Dikarya</taxon>
        <taxon>Ascomycota</taxon>
        <taxon>Pezizomycotina</taxon>
        <taxon>Sordariomycetes</taxon>
        <taxon>Hypocreomycetidae</taxon>
        <taxon>Hypocreales</taxon>
        <taxon>Nectriaceae</taxon>
        <taxon>Thelonectria</taxon>
    </lineage>
</organism>
<evidence type="ECO:0000313" key="8">
    <source>
        <dbReference type="EMBL" id="KAH6871341.1"/>
    </source>
</evidence>
<dbReference type="GO" id="GO:0008270">
    <property type="term" value="F:zinc ion binding"/>
    <property type="evidence" value="ECO:0007669"/>
    <property type="project" value="InterPro"/>
</dbReference>
<keyword evidence="9" id="KW-1185">Reference proteome</keyword>
<gene>
    <name evidence="8" type="ORF">B0T10DRAFT_553427</name>
</gene>
<evidence type="ECO:0000259" key="6">
    <source>
        <dbReference type="PROSITE" id="PS50048"/>
    </source>
</evidence>
<dbReference type="InterPro" id="IPR001789">
    <property type="entry name" value="Sig_transdc_resp-reg_receiver"/>
</dbReference>
<evidence type="ECO:0000256" key="1">
    <source>
        <dbReference type="ARBA" id="ARBA00022553"/>
    </source>
</evidence>
<feature type="region of interest" description="Disordered" evidence="5">
    <location>
        <begin position="50"/>
        <end position="73"/>
    </location>
</feature>
<accession>A0A9P8VTB2</accession>
<protein>
    <recommendedName>
        <fullName evidence="10">Zn(2)-C6 fungal-type domain-containing protein</fullName>
    </recommendedName>
</protein>
<evidence type="ECO:0000256" key="4">
    <source>
        <dbReference type="PROSITE-ProRule" id="PRU00169"/>
    </source>
</evidence>
<comment type="caution">
    <text evidence="8">The sequence shown here is derived from an EMBL/GenBank/DDBJ whole genome shotgun (WGS) entry which is preliminary data.</text>
</comment>
<reference evidence="8 9" key="1">
    <citation type="journal article" date="2021" name="Nat. Commun.">
        <title>Genetic determinants of endophytism in the Arabidopsis root mycobiome.</title>
        <authorList>
            <person name="Mesny F."/>
            <person name="Miyauchi S."/>
            <person name="Thiergart T."/>
            <person name="Pickel B."/>
            <person name="Atanasova L."/>
            <person name="Karlsson M."/>
            <person name="Huettel B."/>
            <person name="Barry K.W."/>
            <person name="Haridas S."/>
            <person name="Chen C."/>
            <person name="Bauer D."/>
            <person name="Andreopoulos W."/>
            <person name="Pangilinan J."/>
            <person name="LaButti K."/>
            <person name="Riley R."/>
            <person name="Lipzen A."/>
            <person name="Clum A."/>
            <person name="Drula E."/>
            <person name="Henrissat B."/>
            <person name="Kohler A."/>
            <person name="Grigoriev I.V."/>
            <person name="Martin F.M."/>
            <person name="Hacquard S."/>
        </authorList>
    </citation>
    <scope>NUCLEOTIDE SEQUENCE [LARGE SCALE GENOMIC DNA]</scope>
    <source>
        <strain evidence="8 9">MPI-CAGE-CH-0241</strain>
    </source>
</reference>
<feature type="domain" description="Response regulatory" evidence="7">
    <location>
        <begin position="1"/>
        <end position="121"/>
    </location>
</feature>
<dbReference type="SUPFAM" id="SSF52172">
    <property type="entry name" value="CheY-like"/>
    <property type="match status" value="1"/>
</dbReference>
<dbReference type="PANTHER" id="PTHR45339:SF1">
    <property type="entry name" value="HYBRID SIGNAL TRANSDUCTION HISTIDINE KINASE J"/>
    <property type="match status" value="1"/>
</dbReference>
<evidence type="ECO:0000256" key="5">
    <source>
        <dbReference type="SAM" id="MobiDB-lite"/>
    </source>
</evidence>
<dbReference type="PROSITE" id="PS50110">
    <property type="entry name" value="RESPONSE_REGULATORY"/>
    <property type="match status" value="1"/>
</dbReference>
<feature type="domain" description="Zn(2)-C6 fungal-type" evidence="6">
    <location>
        <begin position="15"/>
        <end position="49"/>
    </location>
</feature>
<sequence>MDQAPRKRRRLNYEKCHQCRAAKKKCEPTDRVWPQKCDRCIEERLECSENQRAAGSKCLPPSPSGEVASTESNSGVRLPIIAMTAYALKGDMERWLEKGVDDYIAKPVNRQLLMKKLLKWLVRPSDAVLATSSSHETINPLNAVPLHSRSATNRQGT</sequence>
<dbReference type="Proteomes" id="UP000777438">
    <property type="component" value="Unassembled WGS sequence"/>
</dbReference>
<keyword evidence="1" id="KW-0597">Phosphoprotein</keyword>
<dbReference type="PANTHER" id="PTHR45339">
    <property type="entry name" value="HYBRID SIGNAL TRANSDUCTION HISTIDINE KINASE J"/>
    <property type="match status" value="1"/>
</dbReference>
<proteinExistence type="predicted"/>
<keyword evidence="3" id="KW-0539">Nucleus</keyword>